<feature type="transmembrane region" description="Helical" evidence="1">
    <location>
        <begin position="149"/>
        <end position="170"/>
    </location>
</feature>
<protein>
    <submittedName>
        <fullName evidence="3">7TM_GPCR_Srx domain-containing protein</fullName>
    </submittedName>
</protein>
<keyword evidence="2" id="KW-1185">Reference proteome</keyword>
<keyword evidence="1" id="KW-0812">Transmembrane</keyword>
<feature type="transmembrane region" description="Helical" evidence="1">
    <location>
        <begin position="63"/>
        <end position="85"/>
    </location>
</feature>
<organism evidence="2 3">
    <name type="scientific">Panagrellus redivivus</name>
    <name type="common">Microworm</name>
    <dbReference type="NCBI Taxonomy" id="6233"/>
    <lineage>
        <taxon>Eukaryota</taxon>
        <taxon>Metazoa</taxon>
        <taxon>Ecdysozoa</taxon>
        <taxon>Nematoda</taxon>
        <taxon>Chromadorea</taxon>
        <taxon>Rhabditida</taxon>
        <taxon>Tylenchina</taxon>
        <taxon>Panagrolaimomorpha</taxon>
        <taxon>Panagrolaimoidea</taxon>
        <taxon>Panagrolaimidae</taxon>
        <taxon>Panagrellus</taxon>
    </lineage>
</organism>
<evidence type="ECO:0000313" key="2">
    <source>
        <dbReference type="Proteomes" id="UP000492821"/>
    </source>
</evidence>
<dbReference type="WBParaSite" id="Pan_g5123.t1">
    <property type="protein sequence ID" value="Pan_g5123.t1"/>
    <property type="gene ID" value="Pan_g5123"/>
</dbReference>
<proteinExistence type="predicted"/>
<keyword evidence="1" id="KW-0472">Membrane</keyword>
<dbReference type="AlphaFoldDB" id="A0A7E4VYC0"/>
<sequence length="233" mass="26239">MFNILFETLCFQHTGQNAYILWITGMAMSVALELIPVSLAFLSLERCLGMHLPVNSLNSRQHVLRYCVVILFTIVTSSLAVVHFYTAFPKDWWTACVAFACLATSVGNNLYVGFRVLFGSLNITMGIILFILIRHQLTKSHLAVRLNRLILLSLLVIIAFDIVPNFGMVLTGRFLKLYLHDFAPVSGIVSAFDNFVVALVFKNCFNKTKITPLGHDQIYTSSLAKRMIQVNQF</sequence>
<dbReference type="InterPro" id="IPR019420">
    <property type="entry name" value="7TM_GPCR_serpentine_rcpt_Srbc"/>
</dbReference>
<dbReference type="Proteomes" id="UP000492821">
    <property type="component" value="Unassembled WGS sequence"/>
</dbReference>
<reference evidence="2" key="1">
    <citation type="journal article" date="2013" name="Genetics">
        <title>The draft genome and transcriptome of Panagrellus redivivus are shaped by the harsh demands of a free-living lifestyle.</title>
        <authorList>
            <person name="Srinivasan J."/>
            <person name="Dillman A.R."/>
            <person name="Macchietto M.G."/>
            <person name="Heikkinen L."/>
            <person name="Lakso M."/>
            <person name="Fracchia K.M."/>
            <person name="Antoshechkin I."/>
            <person name="Mortazavi A."/>
            <person name="Wong G."/>
            <person name="Sternberg P.W."/>
        </authorList>
    </citation>
    <scope>NUCLEOTIDE SEQUENCE [LARGE SCALE GENOMIC DNA]</scope>
    <source>
        <strain evidence="2">MT8872</strain>
    </source>
</reference>
<feature type="transmembrane region" description="Helical" evidence="1">
    <location>
        <begin position="20"/>
        <end position="42"/>
    </location>
</feature>
<evidence type="ECO:0000313" key="3">
    <source>
        <dbReference type="WBParaSite" id="Pan_g5123.t1"/>
    </source>
</evidence>
<feature type="transmembrane region" description="Helical" evidence="1">
    <location>
        <begin position="112"/>
        <end position="133"/>
    </location>
</feature>
<keyword evidence="1" id="KW-1133">Transmembrane helix</keyword>
<reference evidence="3" key="2">
    <citation type="submission" date="2020-10" db="UniProtKB">
        <authorList>
            <consortium name="WormBaseParasite"/>
        </authorList>
    </citation>
    <scope>IDENTIFICATION</scope>
</reference>
<evidence type="ECO:0000256" key="1">
    <source>
        <dbReference type="SAM" id="Phobius"/>
    </source>
</evidence>
<feature type="transmembrane region" description="Helical" evidence="1">
    <location>
        <begin position="182"/>
        <end position="201"/>
    </location>
</feature>
<dbReference type="Pfam" id="PF10316">
    <property type="entry name" value="7TM_GPCR_Srbc"/>
    <property type="match status" value="1"/>
</dbReference>
<accession>A0A7E4VYC0</accession>
<name>A0A7E4VYC0_PANRE</name>